<dbReference type="InterPro" id="IPR039422">
    <property type="entry name" value="MarR/SlyA-like"/>
</dbReference>
<evidence type="ECO:0000313" key="4">
    <source>
        <dbReference type="Proteomes" id="UP001321766"/>
    </source>
</evidence>
<gene>
    <name evidence="3" type="ORF">KIM372_15380</name>
</gene>
<dbReference type="Proteomes" id="UP001321766">
    <property type="component" value="Chromosome"/>
</dbReference>
<feature type="region of interest" description="Disordered" evidence="1">
    <location>
        <begin position="1"/>
        <end position="25"/>
    </location>
</feature>
<dbReference type="PROSITE" id="PS50995">
    <property type="entry name" value="HTH_MARR_2"/>
    <property type="match status" value="1"/>
</dbReference>
<dbReference type="Pfam" id="PF12802">
    <property type="entry name" value="MarR_2"/>
    <property type="match status" value="1"/>
</dbReference>
<name>A0ABN6SFF4_9BIFI</name>
<dbReference type="InterPro" id="IPR036388">
    <property type="entry name" value="WH-like_DNA-bd_sf"/>
</dbReference>
<keyword evidence="4" id="KW-1185">Reference proteome</keyword>
<feature type="domain" description="HTH marR-type" evidence="2">
    <location>
        <begin position="24"/>
        <end position="158"/>
    </location>
</feature>
<proteinExistence type="predicted"/>
<dbReference type="PANTHER" id="PTHR33164">
    <property type="entry name" value="TRANSCRIPTIONAL REGULATOR, MARR FAMILY"/>
    <property type="match status" value="1"/>
</dbReference>
<dbReference type="PANTHER" id="PTHR33164:SF43">
    <property type="entry name" value="HTH-TYPE TRANSCRIPTIONAL REPRESSOR YETL"/>
    <property type="match status" value="1"/>
</dbReference>
<sequence>MTQAGSKVIQPSQSGQPGSKRNRPTNYYRLIKRAINQRSRALDAFAAQYGLTGGQMSIIDYLSTCSGYAAGQGVIESEFDIQGSTLTVMLQRMEAKGLLERVPSPEDARKKIVRLSPKSERLVPIVTSYIDQEQTHFERVFSPKRLEEFIHMLTFIGDCDHPVDMRPPL</sequence>
<dbReference type="SMART" id="SM00347">
    <property type="entry name" value="HTH_MARR"/>
    <property type="match status" value="1"/>
</dbReference>
<dbReference type="InterPro" id="IPR000835">
    <property type="entry name" value="HTH_MarR-typ"/>
</dbReference>
<feature type="compositionally biased region" description="Polar residues" evidence="1">
    <location>
        <begin position="1"/>
        <end position="19"/>
    </location>
</feature>
<accession>A0ABN6SFF4</accession>
<reference evidence="3 4" key="1">
    <citation type="journal article" date="2023" name="Microbiol. Spectr.">
        <title>Symbiosis of Carpenter Bees with Uncharacterized Lactic Acid Bacteria Showing NAD Auxotrophy.</title>
        <authorList>
            <person name="Kawasaki S."/>
            <person name="Ozawa K."/>
            <person name="Mori T."/>
            <person name="Yamamoto A."/>
            <person name="Ito M."/>
            <person name="Ohkuma M."/>
            <person name="Sakamoto M."/>
            <person name="Matsutani M."/>
        </authorList>
    </citation>
    <scope>NUCLEOTIDE SEQUENCE [LARGE SCALE GENOMIC DNA]</scope>
    <source>
        <strain evidence="3 4">Kim37-2</strain>
    </source>
</reference>
<evidence type="ECO:0000259" key="2">
    <source>
        <dbReference type="PROSITE" id="PS50995"/>
    </source>
</evidence>
<dbReference type="Gene3D" id="1.10.10.10">
    <property type="entry name" value="Winged helix-like DNA-binding domain superfamily/Winged helix DNA-binding domain"/>
    <property type="match status" value="1"/>
</dbReference>
<dbReference type="EMBL" id="AP026798">
    <property type="protein sequence ID" value="BDR53631.1"/>
    <property type="molecule type" value="Genomic_DNA"/>
</dbReference>
<evidence type="ECO:0000256" key="1">
    <source>
        <dbReference type="SAM" id="MobiDB-lite"/>
    </source>
</evidence>
<dbReference type="SUPFAM" id="SSF46785">
    <property type="entry name" value="Winged helix' DNA-binding domain"/>
    <property type="match status" value="1"/>
</dbReference>
<dbReference type="InterPro" id="IPR036390">
    <property type="entry name" value="WH_DNA-bd_sf"/>
</dbReference>
<organism evidence="3 4">
    <name type="scientific">Bombiscardovia nodaiensis</name>
    <dbReference type="NCBI Taxonomy" id="2932181"/>
    <lineage>
        <taxon>Bacteria</taxon>
        <taxon>Bacillati</taxon>
        <taxon>Actinomycetota</taxon>
        <taxon>Actinomycetes</taxon>
        <taxon>Bifidobacteriales</taxon>
        <taxon>Bifidobacteriaceae</taxon>
        <taxon>Bombiscardovia</taxon>
    </lineage>
</organism>
<protein>
    <submittedName>
        <fullName evidence="3">MarR family transcriptional regulator</fullName>
    </submittedName>
</protein>
<evidence type="ECO:0000313" key="3">
    <source>
        <dbReference type="EMBL" id="BDR53631.1"/>
    </source>
</evidence>